<reference evidence="2 3" key="1">
    <citation type="submission" date="2023-12" db="EMBL/GenBank/DDBJ databases">
        <title>Sinomonas terricola sp. nov, isolated from litchi orchard soil in Guangdong, PR China.</title>
        <authorList>
            <person name="Jiaxin W."/>
            <person name="Yang Z."/>
            <person name="Honghui Z."/>
        </authorList>
    </citation>
    <scope>NUCLEOTIDE SEQUENCE [LARGE SCALE GENOMIC DNA]</scope>
    <source>
        <strain evidence="2 3">JGH33</strain>
    </source>
</reference>
<feature type="transmembrane region" description="Helical" evidence="1">
    <location>
        <begin position="35"/>
        <end position="53"/>
    </location>
</feature>
<gene>
    <name evidence="2" type="ORF">SPF06_04860</name>
</gene>
<keyword evidence="1" id="KW-0472">Membrane</keyword>
<feature type="transmembrane region" description="Helical" evidence="1">
    <location>
        <begin position="12"/>
        <end position="29"/>
    </location>
</feature>
<dbReference type="Proteomes" id="UP001304769">
    <property type="component" value="Unassembled WGS sequence"/>
</dbReference>
<accession>A0ABU5T306</accession>
<feature type="transmembrane region" description="Helical" evidence="1">
    <location>
        <begin position="90"/>
        <end position="109"/>
    </location>
</feature>
<dbReference type="RefSeq" id="WP_323277838.1">
    <property type="nucleotide sequence ID" value="NZ_JAYGGQ010000002.1"/>
</dbReference>
<organism evidence="2 3">
    <name type="scientific">Sinomonas terricola</name>
    <dbReference type="NCBI Taxonomy" id="3110330"/>
    <lineage>
        <taxon>Bacteria</taxon>
        <taxon>Bacillati</taxon>
        <taxon>Actinomycetota</taxon>
        <taxon>Actinomycetes</taxon>
        <taxon>Micrococcales</taxon>
        <taxon>Micrococcaceae</taxon>
        <taxon>Sinomonas</taxon>
    </lineage>
</organism>
<sequence length="125" mass="13425">MGNSRTSPRQYWFGLSLVYGLSLSILALATPVWLFVFIPAAILFIVLQAVYYGQIGRNIQGRLATATPGVGVLATTGGAIAVLLRGSDAAYWAGPLLALAGFVAMFLFLSRFGRFHPNSSREMPT</sequence>
<name>A0ABU5T306_9MICC</name>
<protein>
    <submittedName>
        <fullName evidence="2">Uncharacterized protein</fullName>
    </submittedName>
</protein>
<keyword evidence="1" id="KW-1133">Transmembrane helix</keyword>
<keyword evidence="1" id="KW-0812">Transmembrane</keyword>
<evidence type="ECO:0000256" key="1">
    <source>
        <dbReference type="SAM" id="Phobius"/>
    </source>
</evidence>
<feature type="transmembrane region" description="Helical" evidence="1">
    <location>
        <begin position="65"/>
        <end position="84"/>
    </location>
</feature>
<evidence type="ECO:0000313" key="3">
    <source>
        <dbReference type="Proteomes" id="UP001304769"/>
    </source>
</evidence>
<keyword evidence="3" id="KW-1185">Reference proteome</keyword>
<dbReference type="EMBL" id="JAYGGQ010000002">
    <property type="protein sequence ID" value="MEA5454048.1"/>
    <property type="molecule type" value="Genomic_DNA"/>
</dbReference>
<proteinExistence type="predicted"/>
<comment type="caution">
    <text evidence="2">The sequence shown here is derived from an EMBL/GenBank/DDBJ whole genome shotgun (WGS) entry which is preliminary data.</text>
</comment>
<evidence type="ECO:0000313" key="2">
    <source>
        <dbReference type="EMBL" id="MEA5454048.1"/>
    </source>
</evidence>